<dbReference type="Gene3D" id="3.55.40.20">
    <property type="entry name" value="Iron/manganese superoxide dismutase, C-terminal domain"/>
    <property type="match status" value="1"/>
</dbReference>
<comment type="similarity">
    <text evidence="1">Belongs to the iron/manganese superoxide dismutase family.</text>
</comment>
<dbReference type="SUPFAM" id="SSF54719">
    <property type="entry name" value="Fe,Mn superoxide dismutase (SOD), C-terminal domain"/>
    <property type="match status" value="1"/>
</dbReference>
<dbReference type="Proteomes" id="UP000308489">
    <property type="component" value="Chromosome 1"/>
</dbReference>
<keyword evidence="8" id="KW-1185">Reference proteome</keyword>
<accession>A0A4U9RGN0</accession>
<keyword evidence="3 5" id="KW-0479">Metal-binding</keyword>
<dbReference type="RefSeq" id="WP_243118012.1">
    <property type="nucleotide sequence ID" value="NZ_CBCRUQ010000005.1"/>
</dbReference>
<feature type="binding site" evidence="5">
    <location>
        <position position="74"/>
    </location>
    <ligand>
        <name>Mn(2+)</name>
        <dbReference type="ChEBI" id="CHEBI:29035"/>
    </ligand>
</feature>
<evidence type="ECO:0000313" key="7">
    <source>
        <dbReference type="EMBL" id="VTQ90919.1"/>
    </source>
</evidence>
<proteinExistence type="inferred from homology"/>
<reference evidence="7 8" key="1">
    <citation type="submission" date="2019-05" db="EMBL/GenBank/DDBJ databases">
        <authorList>
            <consortium name="Pathogen Informatics"/>
        </authorList>
    </citation>
    <scope>NUCLEOTIDE SEQUENCE [LARGE SCALE GENOMIC DNA]</scope>
    <source>
        <strain evidence="7 8">NCTC503</strain>
    </source>
</reference>
<dbReference type="KEGG" id="hhw:NCTC503_01698"/>
<dbReference type="AlphaFoldDB" id="A0A4U9RGN0"/>
<evidence type="ECO:0000256" key="3">
    <source>
        <dbReference type="ARBA" id="ARBA00022723"/>
    </source>
</evidence>
<dbReference type="InterPro" id="IPR050265">
    <property type="entry name" value="Fe/Mn_Superoxide_Dismutase"/>
</dbReference>
<dbReference type="GO" id="GO:0046872">
    <property type="term" value="F:metal ion binding"/>
    <property type="evidence" value="ECO:0007669"/>
    <property type="project" value="UniProtKB-KW"/>
</dbReference>
<feature type="binding site" evidence="5">
    <location>
        <position position="23"/>
    </location>
    <ligand>
        <name>Mn(2+)</name>
        <dbReference type="ChEBI" id="CHEBI:29035"/>
    </ligand>
</feature>
<keyword evidence="4 7" id="KW-0560">Oxidoreductase</keyword>
<feature type="domain" description="Manganese/iron superoxide dismutase C-terminal" evidence="6">
    <location>
        <begin position="91"/>
        <end position="188"/>
    </location>
</feature>
<dbReference type="PIRSF" id="PIRSF000349">
    <property type="entry name" value="SODismutase"/>
    <property type="match status" value="1"/>
</dbReference>
<evidence type="ECO:0000256" key="5">
    <source>
        <dbReference type="PIRSR" id="PIRSR000349-1"/>
    </source>
</evidence>
<evidence type="ECO:0000313" key="8">
    <source>
        <dbReference type="Proteomes" id="UP000308489"/>
    </source>
</evidence>
<dbReference type="EMBL" id="LR590481">
    <property type="protein sequence ID" value="VTQ90919.1"/>
    <property type="molecule type" value="Genomic_DNA"/>
</dbReference>
<dbReference type="InterPro" id="IPR036324">
    <property type="entry name" value="Mn/Fe_SOD_N_sf"/>
</dbReference>
<dbReference type="InterPro" id="IPR001189">
    <property type="entry name" value="Mn/Fe_SOD"/>
</dbReference>
<name>A0A4U9RGN0_HATHI</name>
<evidence type="ECO:0000259" key="6">
    <source>
        <dbReference type="Pfam" id="PF02777"/>
    </source>
</evidence>
<organism evidence="7 8">
    <name type="scientific">Hathewaya histolytica</name>
    <name type="common">Clostridium histolyticum</name>
    <dbReference type="NCBI Taxonomy" id="1498"/>
    <lineage>
        <taxon>Bacteria</taxon>
        <taxon>Bacillati</taxon>
        <taxon>Bacillota</taxon>
        <taxon>Clostridia</taxon>
        <taxon>Eubacteriales</taxon>
        <taxon>Clostridiaceae</taxon>
        <taxon>Hathewaya</taxon>
    </lineage>
</organism>
<protein>
    <recommendedName>
        <fullName evidence="2">superoxide dismutase</fullName>
        <ecNumber evidence="2">1.15.1.1</ecNumber>
    </recommendedName>
</protein>
<evidence type="ECO:0000256" key="4">
    <source>
        <dbReference type="ARBA" id="ARBA00023002"/>
    </source>
</evidence>
<dbReference type="SUPFAM" id="SSF46609">
    <property type="entry name" value="Fe,Mn superoxide dismutase (SOD), N-terminal domain"/>
    <property type="match status" value="1"/>
</dbReference>
<dbReference type="InterPro" id="IPR019832">
    <property type="entry name" value="Mn/Fe_SOD_C"/>
</dbReference>
<evidence type="ECO:0000256" key="2">
    <source>
        <dbReference type="ARBA" id="ARBA00012682"/>
    </source>
</evidence>
<dbReference type="GO" id="GO:0004784">
    <property type="term" value="F:superoxide dismutase activity"/>
    <property type="evidence" value="ECO:0007669"/>
    <property type="project" value="UniProtKB-EC"/>
</dbReference>
<dbReference type="PANTHER" id="PTHR11404">
    <property type="entry name" value="SUPEROXIDE DISMUTASE 2"/>
    <property type="match status" value="1"/>
</dbReference>
<dbReference type="EC" id="1.15.1.1" evidence="2"/>
<gene>
    <name evidence="7" type="primary">sodB</name>
    <name evidence="7" type="ORF">NCTC503_01698</name>
</gene>
<dbReference type="Pfam" id="PF02777">
    <property type="entry name" value="Sod_Fe_C"/>
    <property type="match status" value="1"/>
</dbReference>
<feature type="binding site" evidence="5">
    <location>
        <position position="159"/>
    </location>
    <ligand>
        <name>Mn(2+)</name>
        <dbReference type="ChEBI" id="CHEBI:29035"/>
    </ligand>
</feature>
<dbReference type="InterPro" id="IPR036314">
    <property type="entry name" value="SOD_C_sf"/>
</dbReference>
<feature type="binding site" evidence="5">
    <location>
        <position position="155"/>
    </location>
    <ligand>
        <name>Mn(2+)</name>
        <dbReference type="ChEBI" id="CHEBI:29035"/>
    </ligand>
</feature>
<sequence>MLQKEKFNFKTVKGISLNQLDQHYELYGGYVNKTNEIWGILDTEKNFGEGNQIYSKMRSLMKGQSFALDGVKLHELYFQNICDSGRGISIQLLSKIKRDFGSFERFEEIFKKTALSVRGWCILTLEPKDSKLHVLGLDGHDEGVVLCSIPLIVLDVYEHAYMIDFGINRKAYIDTFMKTLNWDIVNKRLFMGEKILSHMSMIK</sequence>
<evidence type="ECO:0000256" key="1">
    <source>
        <dbReference type="ARBA" id="ARBA00008714"/>
    </source>
</evidence>
<dbReference type="PANTHER" id="PTHR11404:SF6">
    <property type="entry name" value="SUPEROXIDE DISMUTASE [MN], MITOCHONDRIAL"/>
    <property type="match status" value="1"/>
</dbReference>